<sequence>MPQITSQDPNQGGSKDTLIRNARLIDGTGAPWFEADLRISGSRIAAIGVSLPADGAEIIDARGCYLAPGFIDAHCHDDLICLREPDRPEKALQGVTTLVVGNCCFSLYPATASSAEMLRQHFSGLAGETRANEVFDSFDGYRLALEGPGVALNLVSLVGHAAIRLAVLGYERRAATDQEVAAMQALLAQQLSQGAAGLSLGLVYPPSAYADSNELCALAATVRAHGKLLTAHIRSYEAGLLKSIDEFIAILRASGAAGLLSHLQSAGKPNWGAIPRALDRLEAARAEGIDISFDMYPYPAGSSYMLQLLPPAALEGGIDALRAGLRDPSKRETLRVLVEEGDPDPHAAQSKIVLIGWHNVRISGTGNPALKPLEGKSMVEAARELGISPFDLMVRCIEEDQGQTGIIMFQLDEADLRAAFTHRLHMVGSDGIPRPGTKPHPRAYGSFPRVAGRLTREQGWMTLEDAVRRMTAMPAQRFGLSDRGILRPGMTADLTLFDDTIMDKATFEAPTEMPAGIRSVFVAGEAVVADGRSTFARPGRALIAG</sequence>
<dbReference type="Gene3D" id="3.30.1490.130">
    <property type="entry name" value="D-aminoacylase. Domain 3"/>
    <property type="match status" value="1"/>
</dbReference>
<dbReference type="SUPFAM" id="SSF51338">
    <property type="entry name" value="Composite domain of metallo-dependent hydrolases"/>
    <property type="match status" value="1"/>
</dbReference>
<comment type="caution">
    <text evidence="3">The sequence shown here is derived from an EMBL/GenBank/DDBJ whole genome shotgun (WGS) entry which is preliminary data.</text>
</comment>
<accession>A0A176YZ11</accession>
<dbReference type="Gene3D" id="3.20.20.140">
    <property type="entry name" value="Metal-dependent hydrolases"/>
    <property type="match status" value="1"/>
</dbReference>
<gene>
    <name evidence="3" type="ORF">AXW67_20725</name>
</gene>
<dbReference type="EMBL" id="LSEF01000085">
    <property type="protein sequence ID" value="OAF12017.1"/>
    <property type="molecule type" value="Genomic_DNA"/>
</dbReference>
<dbReference type="InterPro" id="IPR023100">
    <property type="entry name" value="D-aminoacylase_insert_dom_sf"/>
</dbReference>
<dbReference type="GO" id="GO:0000034">
    <property type="term" value="F:adenine deaminase activity"/>
    <property type="evidence" value="ECO:0007669"/>
    <property type="project" value="TreeGrafter"/>
</dbReference>
<reference evidence="3 4" key="1">
    <citation type="submission" date="2016-02" db="EMBL/GenBank/DDBJ databases">
        <title>Draft genome sequence of the strain BR 10247T Bradyrhizobium neotropicale isolated from nodules of Centrolobium paraense.</title>
        <authorList>
            <person name="Simoes-Araujo J.L."/>
            <person name="Barauna A.C."/>
            <person name="Silva K."/>
            <person name="Zilli J.E."/>
        </authorList>
    </citation>
    <scope>NUCLEOTIDE SEQUENCE [LARGE SCALE GENOMIC DNA]</scope>
    <source>
        <strain evidence="3 4">BR 10247</strain>
    </source>
</reference>
<dbReference type="Proteomes" id="UP000077173">
    <property type="component" value="Unassembled WGS sequence"/>
</dbReference>
<dbReference type="PANTHER" id="PTHR11113">
    <property type="entry name" value="N-ACETYLGLUCOSAMINE-6-PHOSPHATE DEACETYLASE"/>
    <property type="match status" value="1"/>
</dbReference>
<dbReference type="InterPro" id="IPR032466">
    <property type="entry name" value="Metal_Hydrolase"/>
</dbReference>
<evidence type="ECO:0000313" key="3">
    <source>
        <dbReference type="EMBL" id="OAF12017.1"/>
    </source>
</evidence>
<organism evidence="3 4">
    <name type="scientific">Bradyrhizobium neotropicale</name>
    <dbReference type="NCBI Taxonomy" id="1497615"/>
    <lineage>
        <taxon>Bacteria</taxon>
        <taxon>Pseudomonadati</taxon>
        <taxon>Pseudomonadota</taxon>
        <taxon>Alphaproteobacteria</taxon>
        <taxon>Hyphomicrobiales</taxon>
        <taxon>Nitrobacteraceae</taxon>
        <taxon>Bradyrhizobium</taxon>
    </lineage>
</organism>
<dbReference type="GO" id="GO:0016811">
    <property type="term" value="F:hydrolase activity, acting on carbon-nitrogen (but not peptide) bonds, in linear amides"/>
    <property type="evidence" value="ECO:0007669"/>
    <property type="project" value="InterPro"/>
</dbReference>
<dbReference type="AlphaFoldDB" id="A0A176YZ11"/>
<dbReference type="InterPro" id="IPR011059">
    <property type="entry name" value="Metal-dep_hydrolase_composite"/>
</dbReference>
<proteinExistence type="predicted"/>
<protein>
    <submittedName>
        <fullName evidence="3">N-acyl-D-amino-acid deacylase</fullName>
    </submittedName>
</protein>
<dbReference type="InterPro" id="IPR013108">
    <property type="entry name" value="Amidohydro_3"/>
</dbReference>
<evidence type="ECO:0000259" key="2">
    <source>
        <dbReference type="Pfam" id="PF07969"/>
    </source>
</evidence>
<dbReference type="Gene3D" id="2.30.40.10">
    <property type="entry name" value="Urease, subunit C, domain 1"/>
    <property type="match status" value="1"/>
</dbReference>
<feature type="domain" description="Amidohydrolase 3" evidence="2">
    <location>
        <begin position="406"/>
        <end position="528"/>
    </location>
</feature>
<evidence type="ECO:0000256" key="1">
    <source>
        <dbReference type="ARBA" id="ARBA00022801"/>
    </source>
</evidence>
<dbReference type="CDD" id="cd01297">
    <property type="entry name" value="D-aminoacylase"/>
    <property type="match status" value="1"/>
</dbReference>
<name>A0A176YZ11_9BRAD</name>
<dbReference type="Pfam" id="PF07969">
    <property type="entry name" value="Amidohydro_3"/>
    <property type="match status" value="2"/>
</dbReference>
<dbReference type="SUPFAM" id="SSF51556">
    <property type="entry name" value="Metallo-dependent hydrolases"/>
    <property type="match status" value="1"/>
</dbReference>
<keyword evidence="4" id="KW-1185">Reference proteome</keyword>
<feature type="domain" description="Amidohydrolase 3" evidence="2">
    <location>
        <begin position="57"/>
        <end position="264"/>
    </location>
</feature>
<keyword evidence="1" id="KW-0378">Hydrolase</keyword>
<dbReference type="PANTHER" id="PTHR11113:SF2">
    <property type="entry name" value="ADENINE DEAMINASE"/>
    <property type="match status" value="1"/>
</dbReference>
<dbReference type="RefSeq" id="WP_063680337.1">
    <property type="nucleotide sequence ID" value="NZ_LSEF01000085.1"/>
</dbReference>
<evidence type="ECO:0000313" key="4">
    <source>
        <dbReference type="Proteomes" id="UP000077173"/>
    </source>
</evidence>